<dbReference type="InterPro" id="IPR036849">
    <property type="entry name" value="Enolase-like_C_sf"/>
</dbReference>
<evidence type="ECO:0000313" key="4">
    <source>
        <dbReference type="EMBL" id="AXG82290.1"/>
    </source>
</evidence>
<keyword evidence="4" id="KW-0413">Isomerase</keyword>
<dbReference type="EMBL" id="CP031194">
    <property type="protein sequence ID" value="AXG82290.1"/>
    <property type="molecule type" value="Genomic_DNA"/>
</dbReference>
<accession>A0A345I016</accession>
<evidence type="ECO:0000256" key="1">
    <source>
        <dbReference type="ARBA" id="ARBA00022723"/>
    </source>
</evidence>
<dbReference type="Gene3D" id="3.30.390.10">
    <property type="entry name" value="Enolase-like, N-terminal domain"/>
    <property type="match status" value="1"/>
</dbReference>
<dbReference type="InterPro" id="IPR013342">
    <property type="entry name" value="Mandelate_racemase_C"/>
</dbReference>
<proteinExistence type="predicted"/>
<dbReference type="SUPFAM" id="SSF54826">
    <property type="entry name" value="Enolase N-terminal domain-like"/>
    <property type="match status" value="1"/>
</dbReference>
<gene>
    <name evidence="4" type="ORF">DVK44_01460</name>
</gene>
<evidence type="ECO:0000313" key="5">
    <source>
        <dbReference type="Proteomes" id="UP000253868"/>
    </source>
</evidence>
<dbReference type="GO" id="GO:0046872">
    <property type="term" value="F:metal ion binding"/>
    <property type="evidence" value="ECO:0007669"/>
    <property type="project" value="UniProtKB-KW"/>
</dbReference>
<keyword evidence="5" id="KW-1185">Reference proteome</keyword>
<keyword evidence="1" id="KW-0479">Metal-binding</keyword>
<dbReference type="InterPro" id="IPR029017">
    <property type="entry name" value="Enolase-like_N"/>
</dbReference>
<dbReference type="AlphaFoldDB" id="A0A345I016"/>
<protein>
    <submittedName>
        <fullName evidence="4">Chloromuconate cycloisomerase</fullName>
    </submittedName>
</protein>
<sequence length="415" mass="41232">MPPPPVTEARYGVVGLPLRLRLRHTSVDTAELTEVFLRVRLADGHVGWAETRGNGAYATHHTTGGITAALAGLPPATDPAWADPAALVAGLATHCPPAAALLDIAWRDATARAAGLPLWATLRGSGSGSGAGTGSDHAARGGSGSGTGSDHATRADSAAPGPLPTHAPIGFGTPAEAAALASAAAEAGFGRVKVRVGGDPALDRARIAAVRDAVDRAAGTSRTVAIAADANGGWTPDTAVAATHWLADHGVAWLEQPTAPGDLAAMAAVRTAARVPVWADESVTDAASVHAVADAGAADGVHLKLEKAGTVDALAAAIAAARARGLDVGLGQMDCGRLGCATTAHLAAGLGVAVAELWGCAHLAHDVTEGPELRGGAVHLPAAPGLGVRVSVDPARLTPVGTPVHTADRARTFTP</sequence>
<dbReference type="OrthoDB" id="5241672at2"/>
<dbReference type="KEGG" id="spad:DVK44_01460"/>
<reference evidence="5" key="1">
    <citation type="submission" date="2018-07" db="EMBL/GenBank/DDBJ databases">
        <authorList>
            <person name="Zhao J."/>
        </authorList>
    </citation>
    <scope>NUCLEOTIDE SEQUENCE [LARGE SCALE GENOMIC DNA]</scope>
    <source>
        <strain evidence="5">GSSD-12</strain>
    </source>
</reference>
<dbReference type="PROSITE" id="PS00909">
    <property type="entry name" value="MR_MLE_2"/>
    <property type="match status" value="1"/>
</dbReference>
<dbReference type="PANTHER" id="PTHR48073">
    <property type="entry name" value="O-SUCCINYLBENZOATE SYNTHASE-RELATED"/>
    <property type="match status" value="1"/>
</dbReference>
<dbReference type="GO" id="GO:0009063">
    <property type="term" value="P:amino acid catabolic process"/>
    <property type="evidence" value="ECO:0007669"/>
    <property type="project" value="InterPro"/>
</dbReference>
<name>A0A345I016_9ACTN</name>
<dbReference type="InterPro" id="IPR029065">
    <property type="entry name" value="Enolase_C-like"/>
</dbReference>
<dbReference type="PANTHER" id="PTHR48073:SF2">
    <property type="entry name" value="O-SUCCINYLBENZOATE SYNTHASE"/>
    <property type="match status" value="1"/>
</dbReference>
<dbReference type="SUPFAM" id="SSF51604">
    <property type="entry name" value="Enolase C-terminal domain-like"/>
    <property type="match status" value="1"/>
</dbReference>
<dbReference type="Proteomes" id="UP000253868">
    <property type="component" value="Chromosome"/>
</dbReference>
<dbReference type="SMART" id="SM00922">
    <property type="entry name" value="MR_MLE"/>
    <property type="match status" value="1"/>
</dbReference>
<dbReference type="SFLD" id="SFLDS00001">
    <property type="entry name" value="Enolase"/>
    <property type="match status" value="1"/>
</dbReference>
<evidence type="ECO:0000259" key="3">
    <source>
        <dbReference type="SMART" id="SM00922"/>
    </source>
</evidence>
<dbReference type="GO" id="GO:0016853">
    <property type="term" value="F:isomerase activity"/>
    <property type="evidence" value="ECO:0007669"/>
    <property type="project" value="UniProtKB-KW"/>
</dbReference>
<dbReference type="Gene3D" id="3.20.20.120">
    <property type="entry name" value="Enolase-like C-terminal domain"/>
    <property type="match status" value="1"/>
</dbReference>
<feature type="region of interest" description="Disordered" evidence="2">
    <location>
        <begin position="125"/>
        <end position="170"/>
    </location>
</feature>
<dbReference type="InterPro" id="IPR018110">
    <property type="entry name" value="Mandel_Rmase/mucon_lact_enz_CS"/>
</dbReference>
<dbReference type="Pfam" id="PF13378">
    <property type="entry name" value="MR_MLE_C"/>
    <property type="match status" value="1"/>
</dbReference>
<evidence type="ECO:0000256" key="2">
    <source>
        <dbReference type="SAM" id="MobiDB-lite"/>
    </source>
</evidence>
<feature type="domain" description="Mandelate racemase/muconate lactonizing enzyme C-terminal" evidence="3">
    <location>
        <begin position="174"/>
        <end position="276"/>
    </location>
</feature>
<organism evidence="4 5">
    <name type="scientific">Streptomyces paludis</name>
    <dbReference type="NCBI Taxonomy" id="2282738"/>
    <lineage>
        <taxon>Bacteria</taxon>
        <taxon>Bacillati</taxon>
        <taxon>Actinomycetota</taxon>
        <taxon>Actinomycetes</taxon>
        <taxon>Kitasatosporales</taxon>
        <taxon>Streptomycetaceae</taxon>
        <taxon>Streptomyces</taxon>
    </lineage>
</organism>